<feature type="non-terminal residue" evidence="1">
    <location>
        <position position="96"/>
    </location>
</feature>
<proteinExistence type="predicted"/>
<protein>
    <submittedName>
        <fullName evidence="1">F-box/LRR-repeat protein</fullName>
    </submittedName>
</protein>
<dbReference type="EMBL" id="LXQA010170179">
    <property type="protein sequence ID" value="MCI29085.1"/>
    <property type="molecule type" value="Genomic_DNA"/>
</dbReference>
<keyword evidence="2" id="KW-1185">Reference proteome</keyword>
<name>A0A392R0K2_9FABA</name>
<dbReference type="Gene3D" id="3.80.10.10">
    <property type="entry name" value="Ribonuclease Inhibitor"/>
    <property type="match status" value="1"/>
</dbReference>
<organism evidence="1 2">
    <name type="scientific">Trifolium medium</name>
    <dbReference type="NCBI Taxonomy" id="97028"/>
    <lineage>
        <taxon>Eukaryota</taxon>
        <taxon>Viridiplantae</taxon>
        <taxon>Streptophyta</taxon>
        <taxon>Embryophyta</taxon>
        <taxon>Tracheophyta</taxon>
        <taxon>Spermatophyta</taxon>
        <taxon>Magnoliopsida</taxon>
        <taxon>eudicotyledons</taxon>
        <taxon>Gunneridae</taxon>
        <taxon>Pentapetalae</taxon>
        <taxon>rosids</taxon>
        <taxon>fabids</taxon>
        <taxon>Fabales</taxon>
        <taxon>Fabaceae</taxon>
        <taxon>Papilionoideae</taxon>
        <taxon>50 kb inversion clade</taxon>
        <taxon>NPAAA clade</taxon>
        <taxon>Hologalegina</taxon>
        <taxon>IRL clade</taxon>
        <taxon>Trifolieae</taxon>
        <taxon>Trifolium</taxon>
    </lineage>
</organism>
<evidence type="ECO:0000313" key="1">
    <source>
        <dbReference type="EMBL" id="MCI29085.1"/>
    </source>
</evidence>
<comment type="caution">
    <text evidence="1">The sequence shown here is derived from an EMBL/GenBank/DDBJ whole genome shotgun (WGS) entry which is preliminary data.</text>
</comment>
<reference evidence="1 2" key="1">
    <citation type="journal article" date="2018" name="Front. Plant Sci.">
        <title>Red Clover (Trifolium pratense) and Zigzag Clover (T. medium) - A Picture of Genomic Similarities and Differences.</title>
        <authorList>
            <person name="Dluhosova J."/>
            <person name="Istvanek J."/>
            <person name="Nedelnik J."/>
            <person name="Repkova J."/>
        </authorList>
    </citation>
    <scope>NUCLEOTIDE SEQUENCE [LARGE SCALE GENOMIC DNA]</scope>
    <source>
        <strain evidence="2">cv. 10/8</strain>
        <tissue evidence="1">Leaf</tissue>
    </source>
</reference>
<accession>A0A392R0K2</accession>
<dbReference type="AlphaFoldDB" id="A0A392R0K2"/>
<evidence type="ECO:0000313" key="2">
    <source>
        <dbReference type="Proteomes" id="UP000265520"/>
    </source>
</evidence>
<dbReference type="InterPro" id="IPR032675">
    <property type="entry name" value="LRR_dom_sf"/>
</dbReference>
<sequence length="96" mass="10679">MSRFPLKQLTSLSISYQTTFPANGLRAFSQKITTLTSLTCSNIYSRDLNPSDLFLIAECFPLLEQLDLSYSSGCKNYGSYVDGVEALSIALIKLRK</sequence>
<dbReference type="SUPFAM" id="SSF52047">
    <property type="entry name" value="RNI-like"/>
    <property type="match status" value="1"/>
</dbReference>
<dbReference type="Proteomes" id="UP000265520">
    <property type="component" value="Unassembled WGS sequence"/>
</dbReference>